<name>A0AAJ1QY18_9FLAO</name>
<evidence type="ECO:0000313" key="2">
    <source>
        <dbReference type="Proteomes" id="UP001228636"/>
    </source>
</evidence>
<accession>A0AAJ1QY18</accession>
<protein>
    <submittedName>
        <fullName evidence="1">Nucleotidyltransferase family protein</fullName>
    </submittedName>
</protein>
<sequence>MTYKETLFFVAKCLTISLEEKNKTAIETQLKTTEIDWEAVVKVSTGHFVFPALYCNLKRANFLHYLPEELVNYMIHITDLNRDRNQDIIDQAKEINTLLLANNITPIFLKGTGNLLEGLYKDIGERMVGDIDIIVSNTDFEKAIQLLKDQKYSAKNEVYMNFHWHYPKMVKENRIAAVEVHNKVLKKPYTQYLDYQTLKKDSFSLNKITVASFENQSLITVLQKQINDNLYFSKTITLRNVYDSYLLANKTTSKKRVLNNKKLEKYLNNYAIVASEILNHPKSLTFIKNEEASKYLKSYLLILENSQAEIKKINRINSYIKLKDKLKILQYSFTDKEYRTYTFRCFKSVPFYLKQFGFIKTKPNS</sequence>
<dbReference type="Proteomes" id="UP001228636">
    <property type="component" value="Unassembled WGS sequence"/>
</dbReference>
<gene>
    <name evidence="1" type="ORF">QWY81_10635</name>
</gene>
<dbReference type="RefSeq" id="WP_261972680.1">
    <property type="nucleotide sequence ID" value="NZ_CP103460.1"/>
</dbReference>
<proteinExistence type="predicted"/>
<evidence type="ECO:0000313" key="1">
    <source>
        <dbReference type="EMBL" id="MDN3619907.1"/>
    </source>
</evidence>
<dbReference type="AlphaFoldDB" id="A0AAJ1QY18"/>
<comment type="caution">
    <text evidence="1">The sequence shown here is derived from an EMBL/GenBank/DDBJ whole genome shotgun (WGS) entry which is preliminary data.</text>
</comment>
<dbReference type="EMBL" id="JAUFQH010000008">
    <property type="protein sequence ID" value="MDN3619907.1"/>
    <property type="molecule type" value="Genomic_DNA"/>
</dbReference>
<reference evidence="1 2" key="1">
    <citation type="journal article" date="2014" name="Int. J. Syst. Evol. Microbiol.">
        <title>Complete genome sequence of Corynebacterium casei LMG S-19264T (=DSM 44701T), isolated from a smear-ripened cheese.</title>
        <authorList>
            <consortium name="US DOE Joint Genome Institute (JGI-PGF)"/>
            <person name="Walter F."/>
            <person name="Albersmeier A."/>
            <person name="Kalinowski J."/>
            <person name="Ruckert C."/>
        </authorList>
    </citation>
    <scope>NUCLEOTIDE SEQUENCE [LARGE SCALE GENOMIC DNA]</scope>
    <source>
        <strain evidence="1 2">CECT 8670</strain>
    </source>
</reference>
<dbReference type="Pfam" id="PF14907">
    <property type="entry name" value="NTP_transf_5"/>
    <property type="match status" value="1"/>
</dbReference>
<organism evidence="1 2">
    <name type="scientific">Polaribacter sejongensis</name>
    <dbReference type="NCBI Taxonomy" id="985043"/>
    <lineage>
        <taxon>Bacteria</taxon>
        <taxon>Pseudomonadati</taxon>
        <taxon>Bacteroidota</taxon>
        <taxon>Flavobacteriia</taxon>
        <taxon>Flavobacteriales</taxon>
        <taxon>Flavobacteriaceae</taxon>
    </lineage>
</organism>
<dbReference type="InterPro" id="IPR039498">
    <property type="entry name" value="NTP_transf_5"/>
</dbReference>